<keyword evidence="2" id="KW-0812">Transmembrane</keyword>
<dbReference type="RefSeq" id="WP_131338332.1">
    <property type="nucleotide sequence ID" value="NZ_SJJZ01000002.1"/>
</dbReference>
<organism evidence="3 4">
    <name type="scientific">Kribbella soli</name>
    <dbReference type="NCBI Taxonomy" id="1124743"/>
    <lineage>
        <taxon>Bacteria</taxon>
        <taxon>Bacillati</taxon>
        <taxon>Actinomycetota</taxon>
        <taxon>Actinomycetes</taxon>
        <taxon>Propionibacteriales</taxon>
        <taxon>Kribbellaceae</taxon>
        <taxon>Kribbella</taxon>
    </lineage>
</organism>
<gene>
    <name evidence="3" type="ORF">E0H45_16935</name>
</gene>
<dbReference type="AlphaFoldDB" id="A0A4R0HE81"/>
<comment type="caution">
    <text evidence="3">The sequence shown here is derived from an EMBL/GenBank/DDBJ whole genome shotgun (WGS) entry which is preliminary data.</text>
</comment>
<keyword evidence="4" id="KW-1185">Reference proteome</keyword>
<dbReference type="Proteomes" id="UP000292346">
    <property type="component" value="Unassembled WGS sequence"/>
</dbReference>
<dbReference type="EMBL" id="SJJZ01000002">
    <property type="protein sequence ID" value="TCC07650.1"/>
    <property type="molecule type" value="Genomic_DNA"/>
</dbReference>
<evidence type="ECO:0000313" key="4">
    <source>
        <dbReference type="Proteomes" id="UP000292346"/>
    </source>
</evidence>
<keyword evidence="2" id="KW-1133">Transmembrane helix</keyword>
<feature type="region of interest" description="Disordered" evidence="1">
    <location>
        <begin position="65"/>
        <end position="103"/>
    </location>
</feature>
<reference evidence="3 4" key="1">
    <citation type="submission" date="2019-02" db="EMBL/GenBank/DDBJ databases">
        <title>Kribbella capetownensis sp. nov. and Kribbella speibonae sp. nov., isolated from soil.</title>
        <authorList>
            <person name="Curtis S.M."/>
            <person name="Norton I."/>
            <person name="Everest G.J."/>
            <person name="Meyers P.R."/>
        </authorList>
    </citation>
    <scope>NUCLEOTIDE SEQUENCE [LARGE SCALE GENOMIC DNA]</scope>
    <source>
        <strain evidence="3 4">KCTC 29219</strain>
    </source>
</reference>
<evidence type="ECO:0000256" key="1">
    <source>
        <dbReference type="SAM" id="MobiDB-lite"/>
    </source>
</evidence>
<sequence length="103" mass="11095">MSGNYGTQVIESVAVRRRRLREAWLFGAERTKNTLNEQTGKVFASVLIGALACAGCAGVSYFKSSMAEEEQQNRPAPTPTPSGPVSLSPKSPTVRGTGRRRNP</sequence>
<evidence type="ECO:0000313" key="3">
    <source>
        <dbReference type="EMBL" id="TCC07650.1"/>
    </source>
</evidence>
<dbReference type="OrthoDB" id="3401021at2"/>
<protein>
    <submittedName>
        <fullName evidence="3">Uncharacterized protein</fullName>
    </submittedName>
</protein>
<accession>A0A4R0HE81</accession>
<evidence type="ECO:0000256" key="2">
    <source>
        <dbReference type="SAM" id="Phobius"/>
    </source>
</evidence>
<feature type="transmembrane region" description="Helical" evidence="2">
    <location>
        <begin position="42"/>
        <end position="62"/>
    </location>
</feature>
<name>A0A4R0HE81_9ACTN</name>
<proteinExistence type="predicted"/>
<keyword evidence="2" id="KW-0472">Membrane</keyword>